<dbReference type="InterPro" id="IPR036291">
    <property type="entry name" value="NAD(P)-bd_dom_sf"/>
</dbReference>
<proteinExistence type="predicted"/>
<evidence type="ECO:0000256" key="1">
    <source>
        <dbReference type="ARBA" id="ARBA00023002"/>
    </source>
</evidence>
<dbReference type="CDD" id="cd05227">
    <property type="entry name" value="AR_SDR_e"/>
    <property type="match status" value="1"/>
</dbReference>
<evidence type="ECO:0000313" key="4">
    <source>
        <dbReference type="Proteomes" id="UP000612055"/>
    </source>
</evidence>
<dbReference type="InterPro" id="IPR050425">
    <property type="entry name" value="NAD(P)_dehydrat-like"/>
</dbReference>
<keyword evidence="4" id="KW-1185">Reference proteome</keyword>
<reference evidence="3" key="1">
    <citation type="journal article" date="2020" name="bioRxiv">
        <title>Comparative genomics of Chlamydomonas.</title>
        <authorList>
            <person name="Craig R.J."/>
            <person name="Hasan A.R."/>
            <person name="Ness R.W."/>
            <person name="Keightley P.D."/>
        </authorList>
    </citation>
    <scope>NUCLEOTIDE SEQUENCE</scope>
    <source>
        <strain evidence="3">CCAP 11/70</strain>
    </source>
</reference>
<dbReference type="Proteomes" id="UP000612055">
    <property type="component" value="Unassembled WGS sequence"/>
</dbReference>
<dbReference type="OrthoDB" id="2735536at2759"/>
<dbReference type="PANTHER" id="PTHR10366">
    <property type="entry name" value="NAD DEPENDENT EPIMERASE/DEHYDRATASE"/>
    <property type="match status" value="1"/>
</dbReference>
<name>A0A835YHT0_9CHLO</name>
<sequence length="364" mass="39072">MSQLEKHPAYPAEKDHGPAVVCVTGVTGFVCGPIVARLLELGHTVHGTCRAPEKADTVAHLTSLPGAAERLKLFKADLTGPEGSFDEAMQGCDYVIHTASPYIVNIKPGEAKARLLDPAVHGTASVLGSVNRTPSVKRVVLTSSCAAIYGNPSERGQGHVYTEEDWNPTASETTLPYYYSKKLAEEKAWEMATAQDRWTLVVINPAAIMGPPLSSRSDGESLGMITKILTGKAYPLCPHMGVGMVDIRDVAAAHSLAMVHPGAQGRYICVCRSIWFAEIARVIKEAYPDSHLKPPVGSAPKWLLWAVGPAIGLPRDMVTNLVGQCPHFNNSKIQAELGFSFSPIEKAISDAVEAMLRLGIAKPF</sequence>
<dbReference type="EMBL" id="JAEHOE010000001">
    <property type="protein sequence ID" value="KAG2502117.1"/>
    <property type="molecule type" value="Genomic_DNA"/>
</dbReference>
<keyword evidence="1" id="KW-0560">Oxidoreductase</keyword>
<dbReference type="GO" id="GO:0016616">
    <property type="term" value="F:oxidoreductase activity, acting on the CH-OH group of donors, NAD or NADP as acceptor"/>
    <property type="evidence" value="ECO:0007669"/>
    <property type="project" value="TreeGrafter"/>
</dbReference>
<dbReference type="Pfam" id="PF01370">
    <property type="entry name" value="Epimerase"/>
    <property type="match status" value="1"/>
</dbReference>
<dbReference type="PANTHER" id="PTHR10366:SF812">
    <property type="entry name" value="VPS9 DOMAIN-CONTAINING PROTEIN"/>
    <property type="match status" value="1"/>
</dbReference>
<evidence type="ECO:0000313" key="3">
    <source>
        <dbReference type="EMBL" id="KAG2502117.1"/>
    </source>
</evidence>
<evidence type="ECO:0000259" key="2">
    <source>
        <dbReference type="Pfam" id="PF01370"/>
    </source>
</evidence>
<organism evidence="3 4">
    <name type="scientific">Edaphochlamys debaryana</name>
    <dbReference type="NCBI Taxonomy" id="47281"/>
    <lineage>
        <taxon>Eukaryota</taxon>
        <taxon>Viridiplantae</taxon>
        <taxon>Chlorophyta</taxon>
        <taxon>core chlorophytes</taxon>
        <taxon>Chlorophyceae</taxon>
        <taxon>CS clade</taxon>
        <taxon>Chlamydomonadales</taxon>
        <taxon>Chlamydomonadales incertae sedis</taxon>
        <taxon>Edaphochlamys</taxon>
    </lineage>
</organism>
<dbReference type="InterPro" id="IPR001509">
    <property type="entry name" value="Epimerase_deHydtase"/>
</dbReference>
<dbReference type="AlphaFoldDB" id="A0A835YHT0"/>
<gene>
    <name evidence="3" type="ORF">HYH03_000609</name>
</gene>
<accession>A0A835YHT0</accession>
<protein>
    <recommendedName>
        <fullName evidence="2">NAD-dependent epimerase/dehydratase domain-containing protein</fullName>
    </recommendedName>
</protein>
<feature type="domain" description="NAD-dependent epimerase/dehydratase" evidence="2">
    <location>
        <begin position="21"/>
        <end position="263"/>
    </location>
</feature>
<dbReference type="FunFam" id="3.40.50.720:FF:000336">
    <property type="entry name" value="Aldehyde reductase"/>
    <property type="match status" value="1"/>
</dbReference>
<comment type="caution">
    <text evidence="3">The sequence shown here is derived from an EMBL/GenBank/DDBJ whole genome shotgun (WGS) entry which is preliminary data.</text>
</comment>
<dbReference type="Gene3D" id="3.40.50.720">
    <property type="entry name" value="NAD(P)-binding Rossmann-like Domain"/>
    <property type="match status" value="1"/>
</dbReference>
<dbReference type="SUPFAM" id="SSF51735">
    <property type="entry name" value="NAD(P)-binding Rossmann-fold domains"/>
    <property type="match status" value="1"/>
</dbReference>